<reference evidence="1" key="1">
    <citation type="journal article" date="2004" name="Nature">
        <title>Genome duplication in the teleost fish Tetraodon nigroviridis reveals the early vertebrate proto-karyotype.</title>
        <authorList>
            <person name="Jaillon O."/>
            <person name="Aury J.-M."/>
            <person name="Brunet F."/>
            <person name="Petit J.-L."/>
            <person name="Stange-Thomann N."/>
            <person name="Mauceli E."/>
            <person name="Bouneau L."/>
            <person name="Fischer C."/>
            <person name="Ozouf-Costaz C."/>
            <person name="Bernot A."/>
            <person name="Nicaud S."/>
            <person name="Jaffe D."/>
            <person name="Fisher S."/>
            <person name="Lutfalla G."/>
            <person name="Dossat C."/>
            <person name="Segurens B."/>
            <person name="Dasilva C."/>
            <person name="Salanoubat M."/>
            <person name="Levy M."/>
            <person name="Boudet N."/>
            <person name="Castellano S."/>
            <person name="Anthouard V."/>
            <person name="Jubin C."/>
            <person name="Castelli V."/>
            <person name="Katinka M."/>
            <person name="Vacherie B."/>
            <person name="Biemont C."/>
            <person name="Skalli Z."/>
            <person name="Cattolico L."/>
            <person name="Poulain J."/>
            <person name="De Berardinis V."/>
            <person name="Cruaud C."/>
            <person name="Duprat S."/>
            <person name="Brottier P."/>
            <person name="Coutanceau J.-P."/>
            <person name="Gouzy J."/>
            <person name="Parra G."/>
            <person name="Lardier G."/>
            <person name="Chapple C."/>
            <person name="McKernan K.J."/>
            <person name="McEwan P."/>
            <person name="Bosak S."/>
            <person name="Kellis M."/>
            <person name="Volff J.-N."/>
            <person name="Guigo R."/>
            <person name="Zody M.C."/>
            <person name="Mesirov J."/>
            <person name="Lindblad-Toh K."/>
            <person name="Birren B."/>
            <person name="Nusbaum C."/>
            <person name="Kahn D."/>
            <person name="Robinson-Rechavi M."/>
            <person name="Laudet V."/>
            <person name="Schachter V."/>
            <person name="Quetier F."/>
            <person name="Saurin W."/>
            <person name="Scarpelli C."/>
            <person name="Wincker P."/>
            <person name="Lander E.S."/>
            <person name="Weissenbach J."/>
            <person name="Roest Crollius H."/>
        </authorList>
    </citation>
    <scope>NUCLEOTIDE SEQUENCE [LARGE SCALE GENOMIC DNA]</scope>
</reference>
<reference evidence="1" key="2">
    <citation type="submission" date="2004-02" db="EMBL/GenBank/DDBJ databases">
        <authorList>
            <consortium name="Genoscope"/>
            <consortium name="Whitehead Institute Centre for Genome Research"/>
        </authorList>
    </citation>
    <scope>NUCLEOTIDE SEQUENCE</scope>
</reference>
<dbReference type="KEGG" id="tng:GSTEN00025438G001"/>
<organism evidence="1">
    <name type="scientific">Tetraodon nigroviridis</name>
    <name type="common">Spotted green pufferfish</name>
    <name type="synonym">Chelonodon nigroviridis</name>
    <dbReference type="NCBI Taxonomy" id="99883"/>
    <lineage>
        <taxon>Eukaryota</taxon>
        <taxon>Metazoa</taxon>
        <taxon>Chordata</taxon>
        <taxon>Craniata</taxon>
        <taxon>Vertebrata</taxon>
        <taxon>Euteleostomi</taxon>
        <taxon>Actinopterygii</taxon>
        <taxon>Neopterygii</taxon>
        <taxon>Teleostei</taxon>
        <taxon>Neoteleostei</taxon>
        <taxon>Acanthomorphata</taxon>
        <taxon>Eupercaria</taxon>
        <taxon>Tetraodontiformes</taxon>
        <taxon>Tetradontoidea</taxon>
        <taxon>Tetraodontidae</taxon>
        <taxon>Tetraodon</taxon>
    </lineage>
</organism>
<protein>
    <submittedName>
        <fullName evidence="1">(spotted green pufferfish) hypothetical protein</fullName>
    </submittedName>
</protein>
<sequence>MAMAQLQPYGQPGSGPWHAELSHKWPACMEIKRVAGCCDCGVKWEGRETQSERVLGISEGMFGFVIPPLKFVITNRTTFFFNFLFCLDSAG</sequence>
<name>Q4S1Q4_TETNG</name>
<accession>Q4S1Q4</accession>
<proteinExistence type="predicted"/>
<dbReference type="EMBL" id="CAAE01014766">
    <property type="protein sequence ID" value="CAG05428.1"/>
    <property type="molecule type" value="Genomic_DNA"/>
</dbReference>
<comment type="caution">
    <text evidence="1">The sequence shown here is derived from an EMBL/GenBank/DDBJ whole genome shotgun (WGS) entry which is preliminary data.</text>
</comment>
<evidence type="ECO:0000313" key="1">
    <source>
        <dbReference type="EMBL" id="CAG05428.1"/>
    </source>
</evidence>
<gene>
    <name evidence="1" type="ORF">GSTENG00025438001</name>
</gene>
<dbReference type="AlphaFoldDB" id="Q4S1Q4"/>